<dbReference type="AlphaFoldDB" id="A0A498C7F1"/>
<evidence type="ECO:0000313" key="2">
    <source>
        <dbReference type="EMBL" id="RLK51017.1"/>
    </source>
</evidence>
<dbReference type="Proteomes" id="UP000275461">
    <property type="component" value="Unassembled WGS sequence"/>
</dbReference>
<dbReference type="OrthoDB" id="516945at2"/>
<gene>
    <name evidence="2" type="ORF">DFR31_0930</name>
</gene>
<feature type="region of interest" description="Disordered" evidence="1">
    <location>
        <begin position="56"/>
        <end position="80"/>
    </location>
</feature>
<name>A0A498C7F1_9GAMM</name>
<dbReference type="RefSeq" id="WP_121441457.1">
    <property type="nucleotide sequence ID" value="NZ_RCDA01000001.1"/>
</dbReference>
<evidence type="ECO:0000256" key="1">
    <source>
        <dbReference type="SAM" id="MobiDB-lite"/>
    </source>
</evidence>
<accession>A0A498C7F1</accession>
<reference evidence="2 3" key="1">
    <citation type="submission" date="2018-10" db="EMBL/GenBank/DDBJ databases">
        <title>Genomic Encyclopedia of Type Strains, Phase IV (KMG-IV): sequencing the most valuable type-strain genomes for metagenomic binning, comparative biology and taxonomic classification.</title>
        <authorList>
            <person name="Goeker M."/>
        </authorList>
    </citation>
    <scope>NUCLEOTIDE SEQUENCE [LARGE SCALE GENOMIC DNA]</scope>
    <source>
        <strain evidence="2 3">DSM 12769</strain>
    </source>
</reference>
<comment type="caution">
    <text evidence="2">The sequence shown here is derived from an EMBL/GenBank/DDBJ whole genome shotgun (WGS) entry which is preliminary data.</text>
</comment>
<proteinExistence type="predicted"/>
<evidence type="ECO:0000313" key="3">
    <source>
        <dbReference type="Proteomes" id="UP000275461"/>
    </source>
</evidence>
<keyword evidence="3" id="KW-1185">Reference proteome</keyword>
<protein>
    <submittedName>
        <fullName evidence="2">Putative addiction module component</fullName>
    </submittedName>
</protein>
<organism evidence="2 3">
    <name type="scientific">Alkalispirillum mobile</name>
    <dbReference type="NCBI Taxonomy" id="85925"/>
    <lineage>
        <taxon>Bacteria</taxon>
        <taxon>Pseudomonadati</taxon>
        <taxon>Pseudomonadota</taxon>
        <taxon>Gammaproteobacteria</taxon>
        <taxon>Chromatiales</taxon>
        <taxon>Ectothiorhodospiraceae</taxon>
        <taxon>Alkalispirillum</taxon>
    </lineage>
</organism>
<dbReference type="EMBL" id="RCDA01000001">
    <property type="protein sequence ID" value="RLK51017.1"/>
    <property type="molecule type" value="Genomic_DNA"/>
</dbReference>
<feature type="compositionally biased region" description="Basic and acidic residues" evidence="1">
    <location>
        <begin position="70"/>
        <end position="80"/>
    </location>
</feature>
<sequence>MSSITELEKEILSLPYESRKRLAMAAWSSLERDQQGKVLSDAQGLATALERDKDIESGKAQPISYSQFRRLTDGRRTHED</sequence>